<protein>
    <submittedName>
        <fullName evidence="2">Uncharacterized protein</fullName>
    </submittedName>
</protein>
<reference evidence="2 3" key="1">
    <citation type="submission" date="2015-04" db="EMBL/GenBank/DDBJ databases">
        <title>Complete genome sequence of Schizopora paradoxa KUC8140, a cosmopolitan wood degrader in East Asia.</title>
        <authorList>
            <consortium name="DOE Joint Genome Institute"/>
            <person name="Min B."/>
            <person name="Park H."/>
            <person name="Jang Y."/>
            <person name="Kim J.-J."/>
            <person name="Kim K.H."/>
            <person name="Pangilinan J."/>
            <person name="Lipzen A."/>
            <person name="Riley R."/>
            <person name="Grigoriev I.V."/>
            <person name="Spatafora J.W."/>
            <person name="Choi I.-G."/>
        </authorList>
    </citation>
    <scope>NUCLEOTIDE SEQUENCE [LARGE SCALE GENOMIC DNA]</scope>
    <source>
        <strain evidence="2 3">KUC8140</strain>
    </source>
</reference>
<dbReference type="AlphaFoldDB" id="A0A0H2SP08"/>
<proteinExistence type="predicted"/>
<accession>A0A0H2SP08</accession>
<name>A0A0H2SP08_9AGAM</name>
<sequence>MRGPGRPRKYATDAERAAAVKKQKGNWHARNASKVSRRRRDRRAKGKLRADKNSTTDDAHGSNGGELVRTNSIRSMRGTHYSRTRLGEFIDASPDHTSLCIKEYLAFAIDGSPQARYTTKACKYWAGVLDGLTGRLWGEFVYDSLAHPNSERHISRMEGFEGVSITLKTIEDIADDVLSSAFDMAPDALSSSETVAIAEARRFRDDVTTGKYILDDILSNRRFGLAVLLDSHCSRQLHFQRLATSY</sequence>
<feature type="compositionally biased region" description="Basic residues" evidence="1">
    <location>
        <begin position="35"/>
        <end position="47"/>
    </location>
</feature>
<organism evidence="2 3">
    <name type="scientific">Schizopora paradoxa</name>
    <dbReference type="NCBI Taxonomy" id="27342"/>
    <lineage>
        <taxon>Eukaryota</taxon>
        <taxon>Fungi</taxon>
        <taxon>Dikarya</taxon>
        <taxon>Basidiomycota</taxon>
        <taxon>Agaricomycotina</taxon>
        <taxon>Agaricomycetes</taxon>
        <taxon>Hymenochaetales</taxon>
        <taxon>Schizoporaceae</taxon>
        <taxon>Schizopora</taxon>
    </lineage>
</organism>
<dbReference type="InParanoid" id="A0A0H2SP08"/>
<feature type="compositionally biased region" description="Basic and acidic residues" evidence="1">
    <location>
        <begin position="48"/>
        <end position="60"/>
    </location>
</feature>
<feature type="region of interest" description="Disordered" evidence="1">
    <location>
        <begin position="1"/>
        <end position="67"/>
    </location>
</feature>
<evidence type="ECO:0000313" key="2">
    <source>
        <dbReference type="EMBL" id="KLO18851.1"/>
    </source>
</evidence>
<evidence type="ECO:0000313" key="3">
    <source>
        <dbReference type="Proteomes" id="UP000053477"/>
    </source>
</evidence>
<evidence type="ECO:0000256" key="1">
    <source>
        <dbReference type="SAM" id="MobiDB-lite"/>
    </source>
</evidence>
<dbReference type="EMBL" id="KQ085891">
    <property type="protein sequence ID" value="KLO18851.1"/>
    <property type="molecule type" value="Genomic_DNA"/>
</dbReference>
<keyword evidence="3" id="KW-1185">Reference proteome</keyword>
<dbReference type="Proteomes" id="UP000053477">
    <property type="component" value="Unassembled WGS sequence"/>
</dbReference>
<gene>
    <name evidence="2" type="ORF">SCHPADRAFT_899413</name>
</gene>